<accession>A0A1I4UDA7</accession>
<keyword evidence="7 8" id="KW-0472">Membrane</keyword>
<evidence type="ECO:0000256" key="6">
    <source>
        <dbReference type="ARBA" id="ARBA00022989"/>
    </source>
</evidence>
<proteinExistence type="inferred from homology"/>
<dbReference type="PANTHER" id="PTHR43848">
    <property type="entry name" value="PUTRESCINE TRANSPORT SYSTEM PERMEASE PROTEIN POTI"/>
    <property type="match status" value="1"/>
</dbReference>
<keyword evidence="4" id="KW-1003">Cell membrane</keyword>
<gene>
    <name evidence="9" type="ORF">SAMN02982985_05610</name>
</gene>
<sequence>MNGNFIQRWFGRGWLSLGYVFLYLPILVLIVFSFNSSRQDMVWSGFSVRWYMELMNDTEIISGFGLSIKIAVLTACASVVLGTF</sequence>
<keyword evidence="6 8" id="KW-1133">Transmembrane helix</keyword>
<dbReference type="EMBL" id="FOTW01000040">
    <property type="protein sequence ID" value="SFM86946.1"/>
    <property type="molecule type" value="Genomic_DNA"/>
</dbReference>
<dbReference type="InterPro" id="IPR035906">
    <property type="entry name" value="MetI-like_sf"/>
</dbReference>
<dbReference type="SUPFAM" id="SSF161098">
    <property type="entry name" value="MetI-like"/>
    <property type="match status" value="1"/>
</dbReference>
<name>A0A1I4UDA7_9BURK</name>
<feature type="non-terminal residue" evidence="9">
    <location>
        <position position="84"/>
    </location>
</feature>
<dbReference type="Proteomes" id="UP000199470">
    <property type="component" value="Unassembled WGS sequence"/>
</dbReference>
<feature type="transmembrane region" description="Helical" evidence="8">
    <location>
        <begin position="60"/>
        <end position="81"/>
    </location>
</feature>
<dbReference type="InterPro" id="IPR051789">
    <property type="entry name" value="Bact_Polyamine_Transport"/>
</dbReference>
<evidence type="ECO:0000256" key="2">
    <source>
        <dbReference type="ARBA" id="ARBA00007069"/>
    </source>
</evidence>
<feature type="transmembrane region" description="Helical" evidence="8">
    <location>
        <begin position="12"/>
        <end position="34"/>
    </location>
</feature>
<keyword evidence="3" id="KW-0813">Transport</keyword>
<comment type="subcellular location">
    <subcellularLocation>
        <location evidence="1">Cell membrane</location>
        <topology evidence="1">Multi-pass membrane protein</topology>
    </subcellularLocation>
</comment>
<keyword evidence="5 8" id="KW-0812">Transmembrane</keyword>
<protein>
    <submittedName>
        <fullName evidence="9">Putrescine transport system permease protein</fullName>
    </submittedName>
</protein>
<evidence type="ECO:0000256" key="7">
    <source>
        <dbReference type="ARBA" id="ARBA00023136"/>
    </source>
</evidence>
<dbReference type="PANTHER" id="PTHR43848:SF2">
    <property type="entry name" value="PUTRESCINE TRANSPORT SYSTEM PERMEASE PROTEIN POTI"/>
    <property type="match status" value="1"/>
</dbReference>
<organism evidence="9 10">
    <name type="scientific">Rugamonas rubra</name>
    <dbReference type="NCBI Taxonomy" id="758825"/>
    <lineage>
        <taxon>Bacteria</taxon>
        <taxon>Pseudomonadati</taxon>
        <taxon>Pseudomonadota</taxon>
        <taxon>Betaproteobacteria</taxon>
        <taxon>Burkholderiales</taxon>
        <taxon>Oxalobacteraceae</taxon>
        <taxon>Telluria group</taxon>
        <taxon>Rugamonas</taxon>
    </lineage>
</organism>
<evidence type="ECO:0000256" key="3">
    <source>
        <dbReference type="ARBA" id="ARBA00022448"/>
    </source>
</evidence>
<dbReference type="STRING" id="758825.SAMN02982985_05610"/>
<dbReference type="AlphaFoldDB" id="A0A1I4UDA7"/>
<evidence type="ECO:0000256" key="5">
    <source>
        <dbReference type="ARBA" id="ARBA00022692"/>
    </source>
</evidence>
<evidence type="ECO:0000256" key="1">
    <source>
        <dbReference type="ARBA" id="ARBA00004651"/>
    </source>
</evidence>
<dbReference type="Gene3D" id="1.10.3720.10">
    <property type="entry name" value="MetI-like"/>
    <property type="match status" value="1"/>
</dbReference>
<evidence type="ECO:0000256" key="4">
    <source>
        <dbReference type="ARBA" id="ARBA00022475"/>
    </source>
</evidence>
<reference evidence="9 10" key="1">
    <citation type="submission" date="2016-10" db="EMBL/GenBank/DDBJ databases">
        <authorList>
            <person name="de Groot N.N."/>
        </authorList>
    </citation>
    <scope>NUCLEOTIDE SEQUENCE [LARGE SCALE GENOMIC DNA]</scope>
    <source>
        <strain evidence="9 10">ATCC 43154</strain>
    </source>
</reference>
<keyword evidence="10" id="KW-1185">Reference proteome</keyword>
<evidence type="ECO:0000313" key="10">
    <source>
        <dbReference type="Proteomes" id="UP000199470"/>
    </source>
</evidence>
<evidence type="ECO:0000313" key="9">
    <source>
        <dbReference type="EMBL" id="SFM86946.1"/>
    </source>
</evidence>
<evidence type="ECO:0000256" key="8">
    <source>
        <dbReference type="SAM" id="Phobius"/>
    </source>
</evidence>
<comment type="similarity">
    <text evidence="2">Belongs to the binding-protein-dependent transport system permease family. CysTW subfamily.</text>
</comment>
<dbReference type="GO" id="GO:0005886">
    <property type="term" value="C:plasma membrane"/>
    <property type="evidence" value="ECO:0007669"/>
    <property type="project" value="UniProtKB-SubCell"/>
</dbReference>